<feature type="region of interest" description="Disordered" evidence="1">
    <location>
        <begin position="54"/>
        <end position="76"/>
    </location>
</feature>
<proteinExistence type="predicted"/>
<dbReference type="EMBL" id="JACCBJ010000001">
    <property type="protein sequence ID" value="NYD73393.1"/>
    <property type="molecule type" value="Genomic_DNA"/>
</dbReference>
<dbReference type="AlphaFoldDB" id="A0A852SXI0"/>
<accession>A0A852SXI0</accession>
<gene>
    <name evidence="2" type="ORF">BJ963_000912</name>
</gene>
<keyword evidence="3" id="KW-1185">Reference proteome</keyword>
<name>A0A852SXI0_9MICO</name>
<evidence type="ECO:0000313" key="2">
    <source>
        <dbReference type="EMBL" id="NYD73393.1"/>
    </source>
</evidence>
<protein>
    <submittedName>
        <fullName evidence="2">Uncharacterized protein</fullName>
    </submittedName>
</protein>
<evidence type="ECO:0000313" key="3">
    <source>
        <dbReference type="Proteomes" id="UP000589620"/>
    </source>
</evidence>
<organism evidence="2 3">
    <name type="scientific">Leifsonia soli</name>
    <dbReference type="NCBI Taxonomy" id="582665"/>
    <lineage>
        <taxon>Bacteria</taxon>
        <taxon>Bacillati</taxon>
        <taxon>Actinomycetota</taxon>
        <taxon>Actinomycetes</taxon>
        <taxon>Micrococcales</taxon>
        <taxon>Microbacteriaceae</taxon>
        <taxon>Leifsonia</taxon>
    </lineage>
</organism>
<comment type="caution">
    <text evidence="2">The sequence shown here is derived from an EMBL/GenBank/DDBJ whole genome shotgun (WGS) entry which is preliminary data.</text>
</comment>
<dbReference type="Proteomes" id="UP000589620">
    <property type="component" value="Unassembled WGS sequence"/>
</dbReference>
<sequence>MHPLFFWSISVADLAERQREEAVLQAQRDSGVVQPPPLTRDDRWRAAIRRWAAAEPPQTATPAVPAPAPAPRLGCA</sequence>
<reference evidence="2 3" key="1">
    <citation type="submission" date="2020-07" db="EMBL/GenBank/DDBJ databases">
        <title>Sequencing the genomes of 1000 actinobacteria strains.</title>
        <authorList>
            <person name="Klenk H.-P."/>
        </authorList>
    </citation>
    <scope>NUCLEOTIDE SEQUENCE [LARGE SCALE GENOMIC DNA]</scope>
    <source>
        <strain evidence="2 3">DSM 23871</strain>
    </source>
</reference>
<feature type="compositionally biased region" description="Low complexity" evidence="1">
    <location>
        <begin position="54"/>
        <end position="63"/>
    </location>
</feature>
<evidence type="ECO:0000256" key="1">
    <source>
        <dbReference type="SAM" id="MobiDB-lite"/>
    </source>
</evidence>
<dbReference type="RefSeq" id="WP_179454933.1">
    <property type="nucleotide sequence ID" value="NZ_BAAAPX010000001.1"/>
</dbReference>